<dbReference type="InterPro" id="IPR011055">
    <property type="entry name" value="Dup_hybrid_motif"/>
</dbReference>
<dbReference type="Pfam" id="PF01476">
    <property type="entry name" value="LysM"/>
    <property type="match status" value="1"/>
</dbReference>
<gene>
    <name evidence="3" type="ORF">D9V70_02155</name>
</gene>
<dbReference type="AlphaFoldDB" id="A0A4D6Y897"/>
<dbReference type="GO" id="GO:0032153">
    <property type="term" value="C:cell division site"/>
    <property type="evidence" value="ECO:0007669"/>
    <property type="project" value="TreeGrafter"/>
</dbReference>
<reference evidence="3 4" key="2">
    <citation type="submission" date="2019-05" db="EMBL/GenBank/DDBJ databases">
        <title>Genome evolution of the obligate endosymbiont Buchnera aphidicola.</title>
        <authorList>
            <person name="Moran N.A."/>
        </authorList>
    </citation>
    <scope>NUCLEOTIDE SEQUENCE [LARGE SCALE GENOMIC DNA]</scope>
    <source>
        <strain evidence="3 4">Lps</strain>
    </source>
</reference>
<dbReference type="OrthoDB" id="9795421at2"/>
<comment type="similarity">
    <text evidence="1">Belongs to the E.coli NlpD/Haemophilus LppB family.</text>
</comment>
<feature type="domain" description="LysM" evidence="2">
    <location>
        <begin position="80"/>
        <end position="124"/>
    </location>
</feature>
<dbReference type="Proteomes" id="UP000298564">
    <property type="component" value="Chromosome"/>
</dbReference>
<evidence type="ECO:0000313" key="3">
    <source>
        <dbReference type="EMBL" id="QCI22451.1"/>
    </source>
</evidence>
<dbReference type="PANTHER" id="PTHR21666">
    <property type="entry name" value="PEPTIDASE-RELATED"/>
    <property type="match status" value="1"/>
</dbReference>
<dbReference type="InterPro" id="IPR018392">
    <property type="entry name" value="LysM"/>
</dbReference>
<protein>
    <submittedName>
        <fullName evidence="3">LysM peptidoglycan-binding domain-containing protein</fullName>
    </submittedName>
</protein>
<name>A0A4D6Y897_9GAMM</name>
<dbReference type="SMART" id="SM00257">
    <property type="entry name" value="LysM"/>
    <property type="match status" value="1"/>
</dbReference>
<organism evidence="3 4">
    <name type="scientific">Buchnera aphidicola</name>
    <name type="common">Lipaphis pseudobrassicae</name>
    <dbReference type="NCBI Taxonomy" id="1258543"/>
    <lineage>
        <taxon>Bacteria</taxon>
        <taxon>Pseudomonadati</taxon>
        <taxon>Pseudomonadota</taxon>
        <taxon>Gammaproteobacteria</taxon>
        <taxon>Enterobacterales</taxon>
        <taxon>Erwiniaceae</taxon>
        <taxon>Buchnera</taxon>
    </lineage>
</organism>
<evidence type="ECO:0000256" key="1">
    <source>
        <dbReference type="ARBA" id="ARBA00038420"/>
    </source>
</evidence>
<evidence type="ECO:0000313" key="4">
    <source>
        <dbReference type="Proteomes" id="UP000298564"/>
    </source>
</evidence>
<dbReference type="GO" id="GO:0009279">
    <property type="term" value="C:cell outer membrane"/>
    <property type="evidence" value="ECO:0007669"/>
    <property type="project" value="TreeGrafter"/>
</dbReference>
<dbReference type="Pfam" id="PF01551">
    <property type="entry name" value="Peptidase_M23"/>
    <property type="match status" value="1"/>
</dbReference>
<accession>A0A4D6Y897</accession>
<dbReference type="PANTHER" id="PTHR21666:SF263">
    <property type="entry name" value="MUREIN HYDROLASE ACTIVATOR NLPD"/>
    <property type="match status" value="1"/>
</dbReference>
<dbReference type="GO" id="GO:0004222">
    <property type="term" value="F:metalloendopeptidase activity"/>
    <property type="evidence" value="ECO:0007669"/>
    <property type="project" value="TreeGrafter"/>
</dbReference>
<reference evidence="3 4" key="1">
    <citation type="submission" date="2018-12" db="EMBL/GenBank/DDBJ databases">
        <authorList>
            <person name="Chong R.A."/>
        </authorList>
    </citation>
    <scope>NUCLEOTIDE SEQUENCE [LARGE SCALE GENOMIC DNA]</scope>
    <source>
        <strain evidence="3 4">Lps</strain>
    </source>
</reference>
<dbReference type="Gene3D" id="2.70.70.10">
    <property type="entry name" value="Glucose Permease (Domain IIA)"/>
    <property type="match status" value="1"/>
</dbReference>
<sequence>VFNDFVFAYSILKINKNILFYQKNNLRAKFYKNNIRKFIFLKQNECFSFVKMKNFSLNKEEFIISNNNFIGVFKKNKFKMFYVVKSKDTLYSIGKKSGHSYYELSKFNFIKKPYKIFVGQKIWIGNFLIDKNKYSCSIAKRNEKKTKNIISCKFLFENSLNMSNFLKNELNNYDTKSMKLCFLNNKDFKKNNSRLKIQSSIFSKNWNWPVNTKNIQYFYNVKSKNKEMEISGFKGQPIFSVADGKVVFVTDLFEKYGRLIIIKHDEDYLSIYAFNDLILVKLGDKVRANQKISTMGLSEKKLVRLYFEIRYRGESVNPLSILPKINKKNNFY</sequence>
<dbReference type="PROSITE" id="PS51782">
    <property type="entry name" value="LYSM"/>
    <property type="match status" value="1"/>
</dbReference>
<evidence type="ECO:0000259" key="2">
    <source>
        <dbReference type="PROSITE" id="PS51782"/>
    </source>
</evidence>
<feature type="non-terminal residue" evidence="3">
    <location>
        <position position="1"/>
    </location>
</feature>
<dbReference type="InterPro" id="IPR036779">
    <property type="entry name" value="LysM_dom_sf"/>
</dbReference>
<proteinExistence type="inferred from homology"/>
<dbReference type="SUPFAM" id="SSF51261">
    <property type="entry name" value="Duplicated hybrid motif"/>
    <property type="match status" value="1"/>
</dbReference>
<dbReference type="CDD" id="cd12797">
    <property type="entry name" value="M23_peptidase"/>
    <property type="match status" value="1"/>
</dbReference>
<dbReference type="Gene3D" id="3.10.350.10">
    <property type="entry name" value="LysM domain"/>
    <property type="match status" value="1"/>
</dbReference>
<dbReference type="InterPro" id="IPR016047">
    <property type="entry name" value="M23ase_b-sheet_dom"/>
</dbReference>
<dbReference type="InterPro" id="IPR050570">
    <property type="entry name" value="Cell_wall_metabolism_enzyme"/>
</dbReference>
<dbReference type="EMBL" id="CP034870">
    <property type="protein sequence ID" value="QCI22451.1"/>
    <property type="molecule type" value="Genomic_DNA"/>
</dbReference>
<dbReference type="CDD" id="cd00118">
    <property type="entry name" value="LysM"/>
    <property type="match status" value="1"/>
</dbReference>